<comment type="caution">
    <text evidence="1">The sequence shown here is derived from an EMBL/GenBank/DDBJ whole genome shotgun (WGS) entry which is preliminary data.</text>
</comment>
<proteinExistence type="predicted"/>
<keyword evidence="2" id="KW-1185">Reference proteome</keyword>
<evidence type="ECO:0000313" key="2">
    <source>
        <dbReference type="Proteomes" id="UP000253436"/>
    </source>
</evidence>
<name>A0A368ZB91_9FLAO</name>
<protein>
    <submittedName>
        <fullName evidence="1">Uncharacterized protein</fullName>
    </submittedName>
</protein>
<dbReference type="OrthoDB" id="1144910at2"/>
<evidence type="ECO:0000313" key="1">
    <source>
        <dbReference type="EMBL" id="RCW90046.1"/>
    </source>
</evidence>
<sequence length="203" mass="22975">MKTKLHFGVLLLFLAFLGTYIEQTTVPNQQMVVQFSDTNITLEESENAITALQEQLLTLGVTHIQIGENAQGQLKITYHSDLEITRIQQAIFNADHVNVAFHTNQHTSLPLSESHGEKQYKINISEITTSNDGNWDFNGLQIVEHNQKFDRFSYFKTPSSGLQNEQTPHNYNLQTVVVRRANTAWLRTPISDVIPEVRAGPNA</sequence>
<reference evidence="1 2" key="1">
    <citation type="submission" date="2018-07" db="EMBL/GenBank/DDBJ databases">
        <title>Genomic Encyclopedia of Type Strains, Phase III (KMG-III): the genomes of soil and plant-associated and newly described type strains.</title>
        <authorList>
            <person name="Whitman W."/>
        </authorList>
    </citation>
    <scope>NUCLEOTIDE SEQUENCE [LARGE SCALE GENOMIC DNA]</scope>
    <source>
        <strain evidence="1 2">CECT 7958</strain>
    </source>
</reference>
<dbReference type="Proteomes" id="UP000253436">
    <property type="component" value="Unassembled WGS sequence"/>
</dbReference>
<dbReference type="AlphaFoldDB" id="A0A368ZB91"/>
<organism evidence="1 2">
    <name type="scientific">Winogradskyella arenosi</name>
    <dbReference type="NCBI Taxonomy" id="533325"/>
    <lineage>
        <taxon>Bacteria</taxon>
        <taxon>Pseudomonadati</taxon>
        <taxon>Bacteroidota</taxon>
        <taxon>Flavobacteriia</taxon>
        <taxon>Flavobacteriales</taxon>
        <taxon>Flavobacteriaceae</taxon>
        <taxon>Winogradskyella</taxon>
    </lineage>
</organism>
<dbReference type="RefSeq" id="WP_114310943.1">
    <property type="nucleotide sequence ID" value="NZ_QPJO01000006.1"/>
</dbReference>
<dbReference type="EMBL" id="QPJO01000006">
    <property type="protein sequence ID" value="RCW90046.1"/>
    <property type="molecule type" value="Genomic_DNA"/>
</dbReference>
<accession>A0A368ZB91</accession>
<gene>
    <name evidence="1" type="ORF">DFQ08_106153</name>
</gene>